<dbReference type="PANTHER" id="PTHR21530:SF7">
    <property type="entry name" value="TRAB DOMAIN-CONTAINING PROTEIN"/>
    <property type="match status" value="1"/>
</dbReference>
<dbReference type="PANTHER" id="PTHR21530">
    <property type="entry name" value="PHEROMONE SHUTDOWN PROTEIN"/>
    <property type="match status" value="1"/>
</dbReference>
<name>V9IFZ1_APICE</name>
<dbReference type="AlphaFoldDB" id="V9IFZ1"/>
<dbReference type="CDD" id="cd14726">
    <property type="entry name" value="TraB_PrgY-like"/>
    <property type="match status" value="1"/>
</dbReference>
<proteinExistence type="evidence at transcript level"/>
<dbReference type="InterPro" id="IPR046345">
    <property type="entry name" value="TraB_PrgY-like"/>
</dbReference>
<dbReference type="InterPro" id="IPR002816">
    <property type="entry name" value="TraB/PrgY/GumN_fam"/>
</dbReference>
<dbReference type="EMBL" id="JR045637">
    <property type="protein sequence ID" value="AEY60018.1"/>
    <property type="molecule type" value="mRNA"/>
</dbReference>
<evidence type="ECO:0000313" key="1">
    <source>
        <dbReference type="EMBL" id="AEY60018.1"/>
    </source>
</evidence>
<reference evidence="1" key="1">
    <citation type="submission" date="2011-11" db="EMBL/GenBank/DDBJ databases">
        <title>Decoding the brain transcriptome of the Eastern honeybee (Apis cerana) based on pyrosequencing.</title>
        <authorList>
            <person name="Sun L."/>
            <person name="Zheng H."/>
            <person name="Wang Y."/>
            <person name="Xie X."/>
            <person name="Zhu Y."/>
            <person name="Gu W."/>
            <person name="Wang S."/>
        </authorList>
    </citation>
    <scope>NUCLEOTIDE SEQUENCE</scope>
    <source>
        <tissue evidence="1">Brain</tissue>
    </source>
</reference>
<gene>
    <name evidence="1" type="ORF">ACCB06858</name>
</gene>
<organism evidence="1">
    <name type="scientific">Apis cerana</name>
    <name type="common">Indian honeybee</name>
    <dbReference type="NCBI Taxonomy" id="7461"/>
    <lineage>
        <taxon>Eukaryota</taxon>
        <taxon>Metazoa</taxon>
        <taxon>Ecdysozoa</taxon>
        <taxon>Arthropoda</taxon>
        <taxon>Hexapoda</taxon>
        <taxon>Insecta</taxon>
        <taxon>Pterygota</taxon>
        <taxon>Neoptera</taxon>
        <taxon>Endopterygota</taxon>
        <taxon>Hymenoptera</taxon>
        <taxon>Apocrita</taxon>
        <taxon>Aculeata</taxon>
        <taxon>Apoidea</taxon>
        <taxon>Anthophila</taxon>
        <taxon>Apidae</taxon>
        <taxon>Apis</taxon>
    </lineage>
</organism>
<protein>
    <submittedName>
        <fullName evidence="1">TraB domain-containing protein</fullName>
    </submittedName>
</protein>
<dbReference type="Pfam" id="PF01963">
    <property type="entry name" value="TraB_PrgY_gumN"/>
    <property type="match status" value="1"/>
</dbReference>
<accession>V9IFZ1</accession>
<sequence length="219" mass="24674">MLYSILAHIVKQLGMAPGGEFRTAFKEAKKVPNCIIQLADRSIDVTIQRALREVSWWEIIKLTWFVLRLDSRISKQDIERYKRKCVLEQMISTLREEYPAIEKTFVTERDIYLTYHLQMATATQYTSAGLISPRVVGVVGIGHINGIVENWGKVKASDIWPIIRVPPQSLSTKILKFTIKASLLGATIYVGYKVIPLPSTNVLQSIKSSIEGLLKGSAK</sequence>